<dbReference type="GO" id="GO:0032259">
    <property type="term" value="P:methylation"/>
    <property type="evidence" value="ECO:0007669"/>
    <property type="project" value="UniProtKB-KW"/>
</dbReference>
<dbReference type="GeneID" id="25560506"/>
<keyword evidence="3" id="KW-1185">Reference proteome</keyword>
<dbReference type="InterPro" id="IPR050508">
    <property type="entry name" value="Methyltransf_Superfamily"/>
</dbReference>
<keyword evidence="1" id="KW-0732">Signal</keyword>
<feature type="signal peptide" evidence="1">
    <location>
        <begin position="1"/>
        <end position="22"/>
    </location>
</feature>
<proteinExistence type="predicted"/>
<sequence length="286" mass="30985">MFRPRNVAALGAGVLTAAVVFAWPSSSQSTGSPTRRDSVAALVPEAKRRAAYDAEADGYDGFVAFEEFFMGLGLLRRLLVRQAHGAVLEVAAGTGRNLPYLRASAVDTVLLIDCSEPMLNVARAKAADFASLAPLYWSVSIEDLAGALASAPAAPPEPTSTGVLRPLVELSPELTLPAKFDTIVDSFGLCSYEDPVAALRIMRSLLAETDDAQLLLLEHGRGHYNWLNEFLDSRALDHASKWGCWWNRDIGALLDAADLEIVSLRRFHFGTTWMVVAKPKRARSSS</sequence>
<evidence type="ECO:0000313" key="2">
    <source>
        <dbReference type="EMBL" id="KNC50554.1"/>
    </source>
</evidence>
<dbReference type="Pfam" id="PF13489">
    <property type="entry name" value="Methyltransf_23"/>
    <property type="match status" value="1"/>
</dbReference>
<dbReference type="AlphaFoldDB" id="A0A0L0DE23"/>
<name>A0A0L0DE23_THETB</name>
<dbReference type="InterPro" id="IPR029063">
    <property type="entry name" value="SAM-dependent_MTases_sf"/>
</dbReference>
<dbReference type="SUPFAM" id="SSF53335">
    <property type="entry name" value="S-adenosyl-L-methionine-dependent methyltransferases"/>
    <property type="match status" value="1"/>
</dbReference>
<dbReference type="PANTHER" id="PTHR42912">
    <property type="entry name" value="METHYLTRANSFERASE"/>
    <property type="match status" value="1"/>
</dbReference>
<dbReference type="CDD" id="cd02440">
    <property type="entry name" value="AdoMet_MTases"/>
    <property type="match status" value="1"/>
</dbReference>
<accession>A0A0L0DE23</accession>
<dbReference type="Gene3D" id="3.40.50.150">
    <property type="entry name" value="Vaccinia Virus protein VP39"/>
    <property type="match status" value="1"/>
</dbReference>
<evidence type="ECO:0000313" key="3">
    <source>
        <dbReference type="Proteomes" id="UP000054408"/>
    </source>
</evidence>
<dbReference type="OMA" id="EKLMRMG"/>
<keyword evidence="2" id="KW-0808">Transferase</keyword>
<keyword evidence="2" id="KW-0489">Methyltransferase</keyword>
<dbReference type="STRING" id="461836.A0A0L0DE23"/>
<dbReference type="eggNOG" id="KOG4300">
    <property type="taxonomic scope" value="Eukaryota"/>
</dbReference>
<evidence type="ECO:0000256" key="1">
    <source>
        <dbReference type="SAM" id="SignalP"/>
    </source>
</evidence>
<gene>
    <name evidence="2" type="ORF">AMSG_00715</name>
</gene>
<dbReference type="PANTHER" id="PTHR42912:SF83">
    <property type="entry name" value="METHYLTRANSFERASE TYPE 11 DOMAIN-CONTAINING PROTEIN"/>
    <property type="match status" value="1"/>
</dbReference>
<dbReference type="EMBL" id="GL349435">
    <property type="protein sequence ID" value="KNC50554.1"/>
    <property type="molecule type" value="Genomic_DNA"/>
</dbReference>
<protein>
    <submittedName>
        <fullName evidence="2">Methyltransferase OMS1</fullName>
    </submittedName>
</protein>
<feature type="chain" id="PRO_5005537497" evidence="1">
    <location>
        <begin position="23"/>
        <end position="286"/>
    </location>
</feature>
<dbReference type="Proteomes" id="UP000054408">
    <property type="component" value="Unassembled WGS sequence"/>
</dbReference>
<dbReference type="RefSeq" id="XP_013762444.1">
    <property type="nucleotide sequence ID" value="XM_013906990.1"/>
</dbReference>
<dbReference type="OrthoDB" id="416496at2759"/>
<reference evidence="2 3" key="1">
    <citation type="submission" date="2010-05" db="EMBL/GenBank/DDBJ databases">
        <title>The Genome Sequence of Thecamonas trahens ATCC 50062.</title>
        <authorList>
            <consortium name="The Broad Institute Genome Sequencing Platform"/>
            <person name="Russ C."/>
            <person name="Cuomo C."/>
            <person name="Shea T."/>
            <person name="Young S.K."/>
            <person name="Zeng Q."/>
            <person name="Koehrsen M."/>
            <person name="Haas B."/>
            <person name="Borodovsky M."/>
            <person name="Guigo R."/>
            <person name="Alvarado L."/>
            <person name="Berlin A."/>
            <person name="Bochicchio J."/>
            <person name="Borenstein D."/>
            <person name="Chapman S."/>
            <person name="Chen Z."/>
            <person name="Freedman E."/>
            <person name="Gellesch M."/>
            <person name="Goldberg J."/>
            <person name="Griggs A."/>
            <person name="Gujja S."/>
            <person name="Heilman E."/>
            <person name="Heiman D."/>
            <person name="Hepburn T."/>
            <person name="Howarth C."/>
            <person name="Jen D."/>
            <person name="Larson L."/>
            <person name="Mehta T."/>
            <person name="Park D."/>
            <person name="Pearson M."/>
            <person name="Roberts A."/>
            <person name="Saif S."/>
            <person name="Shenoy N."/>
            <person name="Sisk P."/>
            <person name="Stolte C."/>
            <person name="Sykes S."/>
            <person name="Thomson T."/>
            <person name="Walk T."/>
            <person name="White J."/>
            <person name="Yandava C."/>
            <person name="Burger G."/>
            <person name="Gray M.W."/>
            <person name="Holland P.W.H."/>
            <person name="King N."/>
            <person name="Lang F.B.F."/>
            <person name="Roger A.J."/>
            <person name="Ruiz-Trillo I."/>
            <person name="Lander E."/>
            <person name="Nusbaum C."/>
        </authorList>
    </citation>
    <scope>NUCLEOTIDE SEQUENCE [LARGE SCALE GENOMIC DNA]</scope>
    <source>
        <strain evidence="2 3">ATCC 50062</strain>
    </source>
</reference>
<dbReference type="GO" id="GO:0008168">
    <property type="term" value="F:methyltransferase activity"/>
    <property type="evidence" value="ECO:0007669"/>
    <property type="project" value="UniProtKB-KW"/>
</dbReference>
<organism evidence="2 3">
    <name type="scientific">Thecamonas trahens ATCC 50062</name>
    <dbReference type="NCBI Taxonomy" id="461836"/>
    <lineage>
        <taxon>Eukaryota</taxon>
        <taxon>Apusozoa</taxon>
        <taxon>Apusomonadida</taxon>
        <taxon>Apusomonadidae</taxon>
        <taxon>Thecamonas</taxon>
    </lineage>
</organism>